<feature type="compositionally biased region" description="Polar residues" evidence="1">
    <location>
        <begin position="7"/>
        <end position="21"/>
    </location>
</feature>
<proteinExistence type="predicted"/>
<feature type="region of interest" description="Disordered" evidence="1">
    <location>
        <begin position="1"/>
        <end position="25"/>
    </location>
</feature>
<evidence type="ECO:0000313" key="3">
    <source>
        <dbReference type="Proteomes" id="UP000274131"/>
    </source>
</evidence>
<evidence type="ECO:0000313" key="4">
    <source>
        <dbReference type="WBParaSite" id="EVEC_0000811101-mRNA-1"/>
    </source>
</evidence>
<accession>A0A0N4VC32</accession>
<organism evidence="4">
    <name type="scientific">Enterobius vermicularis</name>
    <name type="common">Human pinworm</name>
    <dbReference type="NCBI Taxonomy" id="51028"/>
    <lineage>
        <taxon>Eukaryota</taxon>
        <taxon>Metazoa</taxon>
        <taxon>Ecdysozoa</taxon>
        <taxon>Nematoda</taxon>
        <taxon>Chromadorea</taxon>
        <taxon>Rhabditida</taxon>
        <taxon>Spirurina</taxon>
        <taxon>Oxyuridomorpha</taxon>
        <taxon>Oxyuroidea</taxon>
        <taxon>Oxyuridae</taxon>
        <taxon>Enterobius</taxon>
    </lineage>
</organism>
<gene>
    <name evidence="2" type="ORF">EVEC_LOCUS7596</name>
</gene>
<dbReference type="EMBL" id="UXUI01008998">
    <property type="protein sequence ID" value="VDD92845.1"/>
    <property type="molecule type" value="Genomic_DNA"/>
</dbReference>
<keyword evidence="3" id="KW-1185">Reference proteome</keyword>
<dbReference type="WBParaSite" id="EVEC_0000811101-mRNA-1">
    <property type="protein sequence ID" value="EVEC_0000811101-mRNA-1"/>
    <property type="gene ID" value="EVEC_0000811101"/>
</dbReference>
<sequence length="128" mass="13713">MYGCSYSKATNGVQNGTARSSLSRDKPRVPKFLQTLCCCIKPSIGESCGSSSKSFFGSKTAYEPKRRSIQSVSVSSTSPGFLITQVKQESSNGLDCGAETSLSSENMVHPAEEMSEMDAMVPVSFEAF</sequence>
<protein>
    <submittedName>
        <fullName evidence="4">Transcription repressor</fullName>
    </submittedName>
</protein>
<name>A0A0N4VC32_ENTVE</name>
<evidence type="ECO:0000256" key="1">
    <source>
        <dbReference type="SAM" id="MobiDB-lite"/>
    </source>
</evidence>
<evidence type="ECO:0000313" key="2">
    <source>
        <dbReference type="EMBL" id="VDD92845.1"/>
    </source>
</evidence>
<dbReference type="AlphaFoldDB" id="A0A0N4VC32"/>
<reference evidence="4" key="1">
    <citation type="submission" date="2017-02" db="UniProtKB">
        <authorList>
            <consortium name="WormBaseParasite"/>
        </authorList>
    </citation>
    <scope>IDENTIFICATION</scope>
</reference>
<dbReference type="Proteomes" id="UP000274131">
    <property type="component" value="Unassembled WGS sequence"/>
</dbReference>
<reference evidence="2 3" key="2">
    <citation type="submission" date="2018-10" db="EMBL/GenBank/DDBJ databases">
        <authorList>
            <consortium name="Pathogen Informatics"/>
        </authorList>
    </citation>
    <scope>NUCLEOTIDE SEQUENCE [LARGE SCALE GENOMIC DNA]</scope>
</reference>